<reference evidence="1 2" key="1">
    <citation type="submission" date="2019-07" db="EMBL/GenBank/DDBJ databases">
        <title>Qingshengfaniella alkalisoli gen. nov., sp. nov., isolated from saline soil.</title>
        <authorList>
            <person name="Xu L."/>
            <person name="Huang X.-X."/>
            <person name="Sun J.-Q."/>
        </authorList>
    </citation>
    <scope>NUCLEOTIDE SEQUENCE [LARGE SCALE GENOMIC DNA]</scope>
    <source>
        <strain evidence="1 2">DSM 27279</strain>
    </source>
</reference>
<dbReference type="Proteomes" id="UP000318405">
    <property type="component" value="Unassembled WGS sequence"/>
</dbReference>
<keyword evidence="2" id="KW-1185">Reference proteome</keyword>
<organism evidence="1 2">
    <name type="scientific">Verticiella sediminum</name>
    <dbReference type="NCBI Taxonomy" id="1247510"/>
    <lineage>
        <taxon>Bacteria</taxon>
        <taxon>Pseudomonadati</taxon>
        <taxon>Pseudomonadota</taxon>
        <taxon>Betaproteobacteria</taxon>
        <taxon>Burkholderiales</taxon>
        <taxon>Alcaligenaceae</taxon>
        <taxon>Verticiella</taxon>
    </lineage>
</organism>
<accession>A0A556AIC2</accession>
<name>A0A556AIC2_9BURK</name>
<sequence length="69" mass="8057">MAYTQADLDQAKRDLIAAQSEVQYGDKRVKLLAVEERLRLVNLIQDDLNAQARRRRPRMYHMVNKGKGM</sequence>
<dbReference type="AlphaFoldDB" id="A0A556AIC2"/>
<proteinExistence type="predicted"/>
<evidence type="ECO:0000313" key="2">
    <source>
        <dbReference type="Proteomes" id="UP000318405"/>
    </source>
</evidence>
<dbReference type="OrthoDB" id="8657519at2"/>
<dbReference type="RefSeq" id="WP_143948999.1">
    <property type="nucleotide sequence ID" value="NZ_BAABMB010000001.1"/>
</dbReference>
<protein>
    <submittedName>
        <fullName evidence="1">Uncharacterized protein</fullName>
    </submittedName>
</protein>
<gene>
    <name evidence="1" type="ORF">FOZ76_14525</name>
</gene>
<comment type="caution">
    <text evidence="1">The sequence shown here is derived from an EMBL/GenBank/DDBJ whole genome shotgun (WGS) entry which is preliminary data.</text>
</comment>
<evidence type="ECO:0000313" key="1">
    <source>
        <dbReference type="EMBL" id="TSH92633.1"/>
    </source>
</evidence>
<dbReference type="EMBL" id="VLTJ01000029">
    <property type="protein sequence ID" value="TSH92633.1"/>
    <property type="molecule type" value="Genomic_DNA"/>
</dbReference>